<dbReference type="PANTHER" id="PTHR33669:SF28">
    <property type="entry name" value="PROTEIN NIM1-INTERACTING 1"/>
    <property type="match status" value="1"/>
</dbReference>
<evidence type="ECO:0000256" key="4">
    <source>
        <dbReference type="SAM" id="MobiDB-lite"/>
    </source>
</evidence>
<comment type="subcellular location">
    <subcellularLocation>
        <location evidence="1">Nucleus</location>
    </subcellularLocation>
</comment>
<comment type="similarity">
    <text evidence="2">Belongs to the NPR1-interactor family.</text>
</comment>
<feature type="region of interest" description="Disordered" evidence="4">
    <location>
        <begin position="62"/>
        <end position="139"/>
    </location>
</feature>
<organism evidence="5">
    <name type="scientific">Brassica oleracea</name>
    <name type="common">Wild cabbage</name>
    <dbReference type="NCBI Taxonomy" id="3712"/>
    <lineage>
        <taxon>Eukaryota</taxon>
        <taxon>Viridiplantae</taxon>
        <taxon>Streptophyta</taxon>
        <taxon>Embryophyta</taxon>
        <taxon>Tracheophyta</taxon>
        <taxon>Spermatophyta</taxon>
        <taxon>Magnoliopsida</taxon>
        <taxon>eudicotyledons</taxon>
        <taxon>Gunneridae</taxon>
        <taxon>Pentapetalae</taxon>
        <taxon>rosids</taxon>
        <taxon>malvids</taxon>
        <taxon>Brassicales</taxon>
        <taxon>Brassicaceae</taxon>
        <taxon>Brassiceae</taxon>
        <taxon>Brassica</taxon>
    </lineage>
</organism>
<dbReference type="Pfam" id="PF15699">
    <property type="entry name" value="NPR1_interact"/>
    <property type="match status" value="1"/>
</dbReference>
<dbReference type="PANTHER" id="PTHR33669">
    <property type="entry name" value="PROTEIN NEGATIVE REGULATOR OF RESISTANCE"/>
    <property type="match status" value="1"/>
</dbReference>
<evidence type="ECO:0000313" key="5">
    <source>
        <dbReference type="EMBL" id="VDC91990.1"/>
    </source>
</evidence>
<gene>
    <name evidence="5" type="ORF">BOLC3T16114H</name>
</gene>
<dbReference type="GO" id="GO:0005634">
    <property type="term" value="C:nucleus"/>
    <property type="evidence" value="ECO:0007669"/>
    <property type="project" value="UniProtKB-SubCell"/>
</dbReference>
<evidence type="ECO:0000256" key="1">
    <source>
        <dbReference type="ARBA" id="ARBA00004123"/>
    </source>
</evidence>
<evidence type="ECO:0000256" key="3">
    <source>
        <dbReference type="ARBA" id="ARBA00023242"/>
    </source>
</evidence>
<reference evidence="5" key="1">
    <citation type="submission" date="2018-11" db="EMBL/GenBank/DDBJ databases">
        <authorList>
            <consortium name="Genoscope - CEA"/>
            <person name="William W."/>
        </authorList>
    </citation>
    <scope>NUCLEOTIDE SEQUENCE</scope>
</reference>
<dbReference type="AlphaFoldDB" id="A0A3P6B219"/>
<dbReference type="InterPro" id="IPR031425">
    <property type="entry name" value="NPR1/NH1-interacting"/>
</dbReference>
<evidence type="ECO:0008006" key="6">
    <source>
        <dbReference type="Google" id="ProtNLM"/>
    </source>
</evidence>
<protein>
    <recommendedName>
        <fullName evidence="6">Protein NIM1-INTERACTING 1</fullName>
    </recommendedName>
</protein>
<sequence>MLFLETLNLTILFPFRMALRSKETEEENKRINEIDEPEEDEDKKMEMFFNLIRNYQEARKRRRQELIEDSGETAPNPTKRSDNGEKSGIAPPVFRTEDFTHCIDLNLEPIVSTEEEKQEEEEEEEETREENVLDLNLAL</sequence>
<keyword evidence="3" id="KW-0539">Nucleus</keyword>
<dbReference type="EMBL" id="LR031872">
    <property type="protein sequence ID" value="VDC91990.1"/>
    <property type="molecule type" value="Genomic_DNA"/>
</dbReference>
<evidence type="ECO:0000256" key="2">
    <source>
        <dbReference type="ARBA" id="ARBA00009937"/>
    </source>
</evidence>
<feature type="compositionally biased region" description="Acidic residues" evidence="4">
    <location>
        <begin position="116"/>
        <end position="128"/>
    </location>
</feature>
<proteinExistence type="inferred from homology"/>
<accession>A0A3P6B219</accession>
<dbReference type="GO" id="GO:0010112">
    <property type="term" value="P:regulation of systemic acquired resistance"/>
    <property type="evidence" value="ECO:0007669"/>
    <property type="project" value="InterPro"/>
</dbReference>
<name>A0A3P6B219_BRAOL</name>